<protein>
    <submittedName>
        <fullName evidence="2">Uncharacterized protein</fullName>
    </submittedName>
</protein>
<gene>
    <name evidence="2" type="ORF">LTR78_006164</name>
</gene>
<dbReference type="PANTHER" id="PTHR36205:SF2">
    <property type="entry name" value="MAJOR FACILITATOR SUPERFAMILY TRANSPORTER"/>
    <property type="match status" value="1"/>
</dbReference>
<dbReference type="Proteomes" id="UP001274830">
    <property type="component" value="Unassembled WGS sequence"/>
</dbReference>
<feature type="compositionally biased region" description="Basic residues" evidence="1">
    <location>
        <begin position="1"/>
        <end position="10"/>
    </location>
</feature>
<evidence type="ECO:0000313" key="2">
    <source>
        <dbReference type="EMBL" id="KAK3673962.1"/>
    </source>
</evidence>
<dbReference type="EMBL" id="JAUTXT010000022">
    <property type="protein sequence ID" value="KAK3673962.1"/>
    <property type="molecule type" value="Genomic_DNA"/>
</dbReference>
<dbReference type="Pfam" id="PF11885">
    <property type="entry name" value="DUF3405"/>
    <property type="match status" value="1"/>
</dbReference>
<dbReference type="InterPro" id="IPR021822">
    <property type="entry name" value="DUF3405"/>
</dbReference>
<name>A0AAE0WLL0_9PEZI</name>
<reference evidence="2" key="1">
    <citation type="submission" date="2023-07" db="EMBL/GenBank/DDBJ databases">
        <title>Black Yeasts Isolated from many extreme environments.</title>
        <authorList>
            <person name="Coleine C."/>
            <person name="Stajich J.E."/>
            <person name="Selbmann L."/>
        </authorList>
    </citation>
    <scope>NUCLEOTIDE SEQUENCE</scope>
    <source>
        <strain evidence="2">CCFEE 5485</strain>
    </source>
</reference>
<dbReference type="PANTHER" id="PTHR36205">
    <property type="entry name" value="CHROMOSOME 19, WHOLE GENOME SHOTGUN SEQUENCE"/>
    <property type="match status" value="1"/>
</dbReference>
<dbReference type="AlphaFoldDB" id="A0AAE0WLL0"/>
<evidence type="ECO:0000256" key="1">
    <source>
        <dbReference type="SAM" id="MobiDB-lite"/>
    </source>
</evidence>
<proteinExistence type="predicted"/>
<organism evidence="2 3">
    <name type="scientific">Recurvomyces mirabilis</name>
    <dbReference type="NCBI Taxonomy" id="574656"/>
    <lineage>
        <taxon>Eukaryota</taxon>
        <taxon>Fungi</taxon>
        <taxon>Dikarya</taxon>
        <taxon>Ascomycota</taxon>
        <taxon>Pezizomycotina</taxon>
        <taxon>Dothideomycetes</taxon>
        <taxon>Dothideomycetidae</taxon>
        <taxon>Mycosphaerellales</taxon>
        <taxon>Teratosphaeriaceae</taxon>
        <taxon>Recurvomyces</taxon>
    </lineage>
</organism>
<keyword evidence="3" id="KW-1185">Reference proteome</keyword>
<sequence length="422" mass="48680">MTRVSRHKARDAHVRRTTTHDSPHDHDVVKGRVIPDGARSAIVFRAWEGFDWDDDDVQNLRKMQEDLSDLTDGDGRPAFDVTILMHIHNVSLFNTNTSEQIIRNLVPNEFASMTHLWTYNDTQGAYPLVGDHEVYYHMFMALQLFSQRNAQYKMLWNWEMDVRYTGRHDFFQKTGQWADKQLADDTWHQNQRFHVPCPERPFHDSAALSVCHDLNEEYIDDAHATSTDIRSPEETDLITLLPLFDVAGTMWPYRDHTYNYDLRPSWLSPRLASVGTNVRLSKRLLQIMHEENVAGRSMVSEMWPATAAHHAGLKIVYAPHPMYFEQQWSAEQLETTFNAGANGRVGGSLDTVVNQEKNFRGSTWYWTTEFGPQLYHRWMGLAHEGPGSSVWEEEHGLMCLPAMLLHPIKKSALRKTTSTDAG</sequence>
<comment type="caution">
    <text evidence="2">The sequence shown here is derived from an EMBL/GenBank/DDBJ whole genome shotgun (WGS) entry which is preliminary data.</text>
</comment>
<feature type="region of interest" description="Disordered" evidence="1">
    <location>
        <begin position="1"/>
        <end position="25"/>
    </location>
</feature>
<accession>A0AAE0WLL0</accession>
<evidence type="ECO:0000313" key="3">
    <source>
        <dbReference type="Proteomes" id="UP001274830"/>
    </source>
</evidence>
<feature type="compositionally biased region" description="Basic and acidic residues" evidence="1">
    <location>
        <begin position="11"/>
        <end position="25"/>
    </location>
</feature>